<dbReference type="Pfam" id="PF06103">
    <property type="entry name" value="DUF948"/>
    <property type="match status" value="1"/>
</dbReference>
<dbReference type="PANTHER" id="PTHR40070">
    <property type="entry name" value="UPF0478 PROTEIN YTXG"/>
    <property type="match status" value="1"/>
</dbReference>
<keyword evidence="1" id="KW-0812">Transmembrane</keyword>
<feature type="transmembrane region" description="Helical" evidence="1">
    <location>
        <begin position="6"/>
        <end position="26"/>
    </location>
</feature>
<proteinExistence type="predicted"/>
<comment type="caution">
    <text evidence="2">The sequence shown here is derived from an EMBL/GenBank/DDBJ whole genome shotgun (WGS) entry which is preliminary data.</text>
</comment>
<dbReference type="EMBL" id="JAIFZM010000019">
    <property type="protein sequence ID" value="MCG3420905.1"/>
    <property type="molecule type" value="Genomic_DNA"/>
</dbReference>
<reference evidence="2 3" key="1">
    <citation type="journal article" date="2022" name="Evol. Bioinform. Online">
        <title>Draft Genome Sequence of Oceanobacillus jordanicus Strain GSFE11, a Halotolerant Plant Growth-Promoting Bacterial Endophyte Isolated From the Jordan Valley.</title>
        <authorList>
            <person name="Alhindi T."/>
            <person name="Albdaiwi R."/>
        </authorList>
    </citation>
    <scope>NUCLEOTIDE SEQUENCE [LARGE SCALE GENOMIC DNA]</scope>
    <source>
        <strain evidence="2 3">GSFE11</strain>
    </source>
</reference>
<keyword evidence="1" id="KW-0472">Membrane</keyword>
<dbReference type="RefSeq" id="WP_238021221.1">
    <property type="nucleotide sequence ID" value="NZ_JAIFZM010000019.1"/>
</dbReference>
<dbReference type="InterPro" id="IPR009293">
    <property type="entry name" value="UPF0478"/>
</dbReference>
<dbReference type="Proteomes" id="UP001199631">
    <property type="component" value="Unassembled WGS sequence"/>
</dbReference>
<sequence length="154" mass="16927">MTLTGVGVLLIGVAFIVIAIFVAHVLNNLAGVLQGVEKTVNQFPKQMDDILKETGSLIEESNHTLRDINDKMQQLSPMFYIMGDVGNVTRKFSSSLVDVTDSLKMKTGEANEVTKKNKLGGAYGSFALGYYWLQKRRQQKKAEQGGVAGRESDE</sequence>
<gene>
    <name evidence="2" type="ORF">K3T81_17300</name>
</gene>
<protein>
    <submittedName>
        <fullName evidence="2">DUF948 domain-containing protein</fullName>
    </submittedName>
</protein>
<evidence type="ECO:0000313" key="3">
    <source>
        <dbReference type="Proteomes" id="UP001199631"/>
    </source>
</evidence>
<keyword evidence="3" id="KW-1185">Reference proteome</keyword>
<name>A0AAW5BAJ2_9BACI</name>
<dbReference type="PANTHER" id="PTHR40070:SF1">
    <property type="entry name" value="UPF0478 PROTEIN YTXG"/>
    <property type="match status" value="1"/>
</dbReference>
<evidence type="ECO:0000313" key="2">
    <source>
        <dbReference type="EMBL" id="MCG3420905.1"/>
    </source>
</evidence>
<accession>A0AAW5BAJ2</accession>
<dbReference type="AlphaFoldDB" id="A0AAW5BAJ2"/>
<evidence type="ECO:0000256" key="1">
    <source>
        <dbReference type="SAM" id="Phobius"/>
    </source>
</evidence>
<keyword evidence="1" id="KW-1133">Transmembrane helix</keyword>
<organism evidence="2 3">
    <name type="scientific">Oceanobacillus jordanicus</name>
    <dbReference type="NCBI Taxonomy" id="2867266"/>
    <lineage>
        <taxon>Bacteria</taxon>
        <taxon>Bacillati</taxon>
        <taxon>Bacillota</taxon>
        <taxon>Bacilli</taxon>
        <taxon>Bacillales</taxon>
        <taxon>Bacillaceae</taxon>
        <taxon>Oceanobacillus</taxon>
    </lineage>
</organism>